<dbReference type="RefSeq" id="WP_035546915.1">
    <property type="nucleotide sequence ID" value="NZ_AWFH01000001.1"/>
</dbReference>
<keyword evidence="7" id="KW-1185">Reference proteome</keyword>
<evidence type="ECO:0000256" key="4">
    <source>
        <dbReference type="PROSITE-ProRule" id="PRU00335"/>
    </source>
</evidence>
<dbReference type="InterPro" id="IPR023772">
    <property type="entry name" value="DNA-bd_HTH_TetR-type_CS"/>
</dbReference>
<dbReference type="SUPFAM" id="SSF46689">
    <property type="entry name" value="Homeodomain-like"/>
    <property type="match status" value="1"/>
</dbReference>
<dbReference type="PANTHER" id="PTHR30055:SF234">
    <property type="entry name" value="HTH-TYPE TRANSCRIPTIONAL REGULATOR BETI"/>
    <property type="match status" value="1"/>
</dbReference>
<reference evidence="6 7" key="1">
    <citation type="journal article" date="2014" name="Antonie Van Leeuwenhoek">
        <title>Hyphomonas beringensis sp. nov. and Hyphomonas chukchiensis sp. nov., isolated from surface seawater of the Bering Sea and Chukchi Sea.</title>
        <authorList>
            <person name="Li C."/>
            <person name="Lai Q."/>
            <person name="Li G."/>
            <person name="Dong C."/>
            <person name="Wang J."/>
            <person name="Liao Y."/>
            <person name="Shao Z."/>
        </authorList>
    </citation>
    <scope>NUCLEOTIDE SEQUENCE [LARGE SCALE GENOMIC DNA]</scope>
    <source>
        <strain evidence="6 7">22II1-22F38</strain>
    </source>
</reference>
<evidence type="ECO:0000256" key="2">
    <source>
        <dbReference type="ARBA" id="ARBA00023125"/>
    </source>
</evidence>
<dbReference type="PATRIC" id="fig|1280948.3.peg.140"/>
<dbReference type="GO" id="GO:0003700">
    <property type="term" value="F:DNA-binding transcription factor activity"/>
    <property type="evidence" value="ECO:0007669"/>
    <property type="project" value="TreeGrafter"/>
</dbReference>
<dbReference type="Gene3D" id="1.10.357.10">
    <property type="entry name" value="Tetracycline Repressor, domain 2"/>
    <property type="match status" value="1"/>
</dbReference>
<gene>
    <name evidence="6" type="ORF">HY36_00720</name>
</gene>
<organism evidence="6 7">
    <name type="scientific">Hyphomonas atlantica</name>
    <dbReference type="NCBI Taxonomy" id="1280948"/>
    <lineage>
        <taxon>Bacteria</taxon>
        <taxon>Pseudomonadati</taxon>
        <taxon>Pseudomonadota</taxon>
        <taxon>Alphaproteobacteria</taxon>
        <taxon>Hyphomonadales</taxon>
        <taxon>Hyphomonadaceae</taxon>
        <taxon>Hyphomonas</taxon>
    </lineage>
</organism>
<feature type="domain" description="HTH tetR-type" evidence="5">
    <location>
        <begin position="10"/>
        <end position="69"/>
    </location>
</feature>
<accession>A0A059EBH2</accession>
<dbReference type="PRINTS" id="PR00455">
    <property type="entry name" value="HTHTETR"/>
</dbReference>
<comment type="caution">
    <text evidence="6">The sequence shown here is derived from an EMBL/GenBank/DDBJ whole genome shotgun (WGS) entry which is preliminary data.</text>
</comment>
<evidence type="ECO:0000313" key="6">
    <source>
        <dbReference type="EMBL" id="KCZ64925.1"/>
    </source>
</evidence>
<evidence type="ECO:0000256" key="3">
    <source>
        <dbReference type="ARBA" id="ARBA00023163"/>
    </source>
</evidence>
<dbReference type="eggNOG" id="COG1309">
    <property type="taxonomic scope" value="Bacteria"/>
</dbReference>
<evidence type="ECO:0000259" key="5">
    <source>
        <dbReference type="PROSITE" id="PS50977"/>
    </source>
</evidence>
<dbReference type="InterPro" id="IPR050109">
    <property type="entry name" value="HTH-type_TetR-like_transc_reg"/>
</dbReference>
<dbReference type="Pfam" id="PF21351">
    <property type="entry name" value="TetR_C_41"/>
    <property type="match status" value="1"/>
</dbReference>
<dbReference type="OrthoDB" id="8478851at2"/>
<dbReference type="InterPro" id="IPR009057">
    <property type="entry name" value="Homeodomain-like_sf"/>
</dbReference>
<dbReference type="GO" id="GO:0000976">
    <property type="term" value="F:transcription cis-regulatory region binding"/>
    <property type="evidence" value="ECO:0007669"/>
    <property type="project" value="TreeGrafter"/>
</dbReference>
<dbReference type="AlphaFoldDB" id="A0A059EBH2"/>
<keyword evidence="3" id="KW-0804">Transcription</keyword>
<dbReference type="Proteomes" id="UP000024547">
    <property type="component" value="Unassembled WGS sequence"/>
</dbReference>
<feature type="DNA-binding region" description="H-T-H motif" evidence="4">
    <location>
        <begin position="32"/>
        <end position="51"/>
    </location>
</feature>
<keyword evidence="2 4" id="KW-0238">DNA-binding</keyword>
<protein>
    <recommendedName>
        <fullName evidence="5">HTH tetR-type domain-containing protein</fullName>
    </recommendedName>
</protein>
<dbReference type="InterPro" id="IPR036271">
    <property type="entry name" value="Tet_transcr_reg_TetR-rel_C_sf"/>
</dbReference>
<dbReference type="PANTHER" id="PTHR30055">
    <property type="entry name" value="HTH-TYPE TRANSCRIPTIONAL REGULATOR RUTR"/>
    <property type="match status" value="1"/>
</dbReference>
<dbReference type="InterPro" id="IPR049484">
    <property type="entry name" value="Rv0078-like_C"/>
</dbReference>
<evidence type="ECO:0000313" key="7">
    <source>
        <dbReference type="Proteomes" id="UP000024547"/>
    </source>
</evidence>
<dbReference type="PROSITE" id="PS50977">
    <property type="entry name" value="HTH_TETR_2"/>
    <property type="match status" value="1"/>
</dbReference>
<keyword evidence="1" id="KW-0805">Transcription regulation</keyword>
<dbReference type="PROSITE" id="PS01081">
    <property type="entry name" value="HTH_TETR_1"/>
    <property type="match status" value="1"/>
</dbReference>
<dbReference type="SUPFAM" id="SSF48498">
    <property type="entry name" value="Tetracyclin repressor-like, C-terminal domain"/>
    <property type="match status" value="1"/>
</dbReference>
<dbReference type="Pfam" id="PF00440">
    <property type="entry name" value="TetR_N"/>
    <property type="match status" value="1"/>
</dbReference>
<evidence type="ECO:0000256" key="1">
    <source>
        <dbReference type="ARBA" id="ARBA00023015"/>
    </source>
</evidence>
<dbReference type="InterPro" id="IPR001647">
    <property type="entry name" value="HTH_TetR"/>
</dbReference>
<dbReference type="STRING" id="1280948.HY36_00720"/>
<name>A0A059EBH2_9PROT</name>
<sequence length="195" mass="21564">MPRSRTRNAPETRAAILEAARQRFASEGFDASLSSIVADAGITKGALFHYFENKQALYLEVWTNLQTDMARDTQKAALANRSPDDPYQAILAGCRRYLEWTTRPDFQRIVLIEGRGVLGMTEWMSNERDVGREVVRSAIGYLVQRGLIADDRASTLSVIVQGALHGAGLALARNIDGVTVDSICCALDSMLRQMK</sequence>
<proteinExistence type="predicted"/>
<dbReference type="EMBL" id="AWFH01000001">
    <property type="protein sequence ID" value="KCZ64925.1"/>
    <property type="molecule type" value="Genomic_DNA"/>
</dbReference>